<dbReference type="Proteomes" id="UP000801492">
    <property type="component" value="Unassembled WGS sequence"/>
</dbReference>
<dbReference type="EMBL" id="VTPC01007802">
    <property type="protein sequence ID" value="KAF2893629.1"/>
    <property type="molecule type" value="Genomic_DNA"/>
</dbReference>
<name>A0A8K0CW91_IGNLU</name>
<comment type="caution">
    <text evidence="1">The sequence shown here is derived from an EMBL/GenBank/DDBJ whole genome shotgun (WGS) entry which is preliminary data.</text>
</comment>
<proteinExistence type="predicted"/>
<organism evidence="1 2">
    <name type="scientific">Ignelater luminosus</name>
    <name type="common">Cucubano</name>
    <name type="synonym">Pyrophorus luminosus</name>
    <dbReference type="NCBI Taxonomy" id="2038154"/>
    <lineage>
        <taxon>Eukaryota</taxon>
        <taxon>Metazoa</taxon>
        <taxon>Ecdysozoa</taxon>
        <taxon>Arthropoda</taxon>
        <taxon>Hexapoda</taxon>
        <taxon>Insecta</taxon>
        <taxon>Pterygota</taxon>
        <taxon>Neoptera</taxon>
        <taxon>Endopterygota</taxon>
        <taxon>Coleoptera</taxon>
        <taxon>Polyphaga</taxon>
        <taxon>Elateriformia</taxon>
        <taxon>Elateroidea</taxon>
        <taxon>Elateridae</taxon>
        <taxon>Agrypninae</taxon>
        <taxon>Pyrophorini</taxon>
        <taxon>Ignelater</taxon>
    </lineage>
</organism>
<sequence>MNISSLTISNLTPPLHSATKAMDDAKQLDVMYIDLTKTFGLRKLHSRGISDSLMVLLASYLSNFLVKNLSTVLTHLSYQNVAGDFKLCKPTVVKCNRSQSDLDRVRYHLEYG</sequence>
<protein>
    <submittedName>
        <fullName evidence="1">Uncharacterized protein</fullName>
    </submittedName>
</protein>
<accession>A0A8K0CW91</accession>
<dbReference type="AlphaFoldDB" id="A0A8K0CW91"/>
<gene>
    <name evidence="1" type="ORF">ILUMI_12545</name>
</gene>
<evidence type="ECO:0000313" key="1">
    <source>
        <dbReference type="EMBL" id="KAF2893629.1"/>
    </source>
</evidence>
<evidence type="ECO:0000313" key="2">
    <source>
        <dbReference type="Proteomes" id="UP000801492"/>
    </source>
</evidence>
<keyword evidence="2" id="KW-1185">Reference proteome</keyword>
<reference evidence="1" key="1">
    <citation type="submission" date="2019-08" db="EMBL/GenBank/DDBJ databases">
        <title>The genome of the North American firefly Photinus pyralis.</title>
        <authorList>
            <consortium name="Photinus pyralis genome working group"/>
            <person name="Fallon T.R."/>
            <person name="Sander Lower S.E."/>
            <person name="Weng J.-K."/>
        </authorList>
    </citation>
    <scope>NUCLEOTIDE SEQUENCE</scope>
    <source>
        <strain evidence="1">TRF0915ILg1</strain>
        <tissue evidence="1">Whole body</tissue>
    </source>
</reference>